<dbReference type="Pfam" id="PF00733">
    <property type="entry name" value="Asn_synthase"/>
    <property type="match status" value="1"/>
</dbReference>
<dbReference type="PANTHER" id="PTHR43284:SF1">
    <property type="entry name" value="ASPARAGINE SYNTHETASE"/>
    <property type="match status" value="1"/>
</dbReference>
<dbReference type="InterPro" id="IPR014729">
    <property type="entry name" value="Rossmann-like_a/b/a_fold"/>
</dbReference>
<dbReference type="SUPFAM" id="SSF56235">
    <property type="entry name" value="N-terminal nucleophile aminohydrolases (Ntn hydrolases)"/>
    <property type="match status" value="1"/>
</dbReference>
<dbReference type="SUPFAM" id="SSF52402">
    <property type="entry name" value="Adenine nucleotide alpha hydrolases-like"/>
    <property type="match status" value="1"/>
</dbReference>
<dbReference type="EMBL" id="WBOF01000004">
    <property type="protein sequence ID" value="MQS17403.1"/>
    <property type="molecule type" value="Genomic_DNA"/>
</dbReference>
<comment type="pathway">
    <text evidence="1">Amino-acid biosynthesis; L-asparagine biosynthesis; L-asparagine from L-aspartate (L-Gln route): step 1/1.</text>
</comment>
<dbReference type="RefSeq" id="WP_326847509.1">
    <property type="nucleotide sequence ID" value="NZ_WBOF01000004.1"/>
</dbReference>
<dbReference type="EC" id="6.3.5.4" evidence="3"/>
<dbReference type="InterPro" id="IPR001962">
    <property type="entry name" value="Asn_synthase"/>
</dbReference>
<keyword evidence="4" id="KW-0028">Amino-acid biosynthesis</keyword>
<dbReference type="Proteomes" id="UP000450000">
    <property type="component" value="Unassembled WGS sequence"/>
</dbReference>
<comment type="similarity">
    <text evidence="2">Belongs to the asparagine synthetase family.</text>
</comment>
<proteinExistence type="inferred from homology"/>
<dbReference type="AlphaFoldDB" id="A0A6N7L5S9"/>
<keyword evidence="8" id="KW-1185">Reference proteome</keyword>
<dbReference type="GO" id="GO:0006529">
    <property type="term" value="P:asparagine biosynthetic process"/>
    <property type="evidence" value="ECO:0007669"/>
    <property type="project" value="UniProtKB-KW"/>
</dbReference>
<comment type="catalytic activity">
    <reaction evidence="5">
        <text>L-aspartate + L-glutamine + ATP + H2O = L-asparagine + L-glutamate + AMP + diphosphate + H(+)</text>
        <dbReference type="Rhea" id="RHEA:12228"/>
        <dbReference type="ChEBI" id="CHEBI:15377"/>
        <dbReference type="ChEBI" id="CHEBI:15378"/>
        <dbReference type="ChEBI" id="CHEBI:29985"/>
        <dbReference type="ChEBI" id="CHEBI:29991"/>
        <dbReference type="ChEBI" id="CHEBI:30616"/>
        <dbReference type="ChEBI" id="CHEBI:33019"/>
        <dbReference type="ChEBI" id="CHEBI:58048"/>
        <dbReference type="ChEBI" id="CHEBI:58359"/>
        <dbReference type="ChEBI" id="CHEBI:456215"/>
        <dbReference type="EC" id="6.3.5.4"/>
    </reaction>
</comment>
<dbReference type="InterPro" id="IPR051786">
    <property type="entry name" value="ASN_synthetase/amidase"/>
</dbReference>
<organism evidence="7 8">
    <name type="scientific">Streptomyces kaniharaensis</name>
    <dbReference type="NCBI Taxonomy" id="212423"/>
    <lineage>
        <taxon>Bacteria</taxon>
        <taxon>Bacillati</taxon>
        <taxon>Actinomycetota</taxon>
        <taxon>Actinomycetes</taxon>
        <taxon>Kitasatosporales</taxon>
        <taxon>Streptomycetaceae</taxon>
        <taxon>Streptomyces</taxon>
    </lineage>
</organism>
<dbReference type="Gene3D" id="3.40.50.620">
    <property type="entry name" value="HUPs"/>
    <property type="match status" value="1"/>
</dbReference>
<evidence type="ECO:0000256" key="1">
    <source>
        <dbReference type="ARBA" id="ARBA00005187"/>
    </source>
</evidence>
<dbReference type="InterPro" id="IPR006426">
    <property type="entry name" value="Asn_synth_AEB"/>
</dbReference>
<dbReference type="GO" id="GO:0005829">
    <property type="term" value="C:cytosol"/>
    <property type="evidence" value="ECO:0007669"/>
    <property type="project" value="TreeGrafter"/>
</dbReference>
<reference evidence="7 8" key="1">
    <citation type="submission" date="2019-09" db="EMBL/GenBank/DDBJ databases">
        <title>Genome Sequences of Streptomyces kaniharaensis ATCC 21070.</title>
        <authorList>
            <person name="Zhu W."/>
            <person name="De Crecy-Lagard V."/>
            <person name="Richards N.G."/>
        </authorList>
    </citation>
    <scope>NUCLEOTIDE SEQUENCE [LARGE SCALE GENOMIC DNA]</scope>
    <source>
        <strain evidence="7 8">SF-557</strain>
    </source>
</reference>
<evidence type="ECO:0000256" key="4">
    <source>
        <dbReference type="ARBA" id="ARBA00022888"/>
    </source>
</evidence>
<sequence length="601" mass="63802">MIFGGFTRGSGVLRPAGATCLGPNALLWQTGTPGARSFSTPDGGQVAILGPCGATDAELRSLARRPLPEDVSWRWSGAYAVVEQRGQRTVVHTDPAGALPLYATRYEGGWAWSSSARALADLTSAGVDPVRVAVAVFLPHVPAAVGTRTFFTGVKQLLPGTRTELAAGRDLRCAMVWRPDPLPGLAHHRLRSALEEAVRLRVAGDPDLTCDLSGGLDSSSLALLAATARPDSGTLHAVTVHPAGQTDGADLSYARLAAAHQPRLVHHLLPLSAEHLPYTDITAVPVTDEPAPSTLTRARLEGQLRWMRDRLGSRTHLTGDGGDSVLFVPAAHLADLLRHRLYRRAAAEAAGWARLRHRPVLPLLREARALTRTDRAQALADLATALEDGASQTGRGDVRWFPALPLPQWATGAAAGMLADAVHEAAAATDPLPDLDLVVRILVDEVREVARTAAADAQLAAASGIELHNPFLDASVVDAVLRTEVRARPPVHSYKPVLARAMASVLPDALASRTTKGSFNADHYTGLRAALPELQRLADGRLAALGLVDPVLLRAHLAQAAAGIPMSLAPLEQALAAEAWLRTLDRTATTWSRSREGDRRG</sequence>
<name>A0A6N7L5S9_9ACTN</name>
<dbReference type="Gene3D" id="3.60.20.10">
    <property type="entry name" value="Glutamine Phosphoribosylpyrophosphate, subunit 1, domain 1"/>
    <property type="match status" value="1"/>
</dbReference>
<evidence type="ECO:0000313" key="8">
    <source>
        <dbReference type="Proteomes" id="UP000450000"/>
    </source>
</evidence>
<evidence type="ECO:0000313" key="7">
    <source>
        <dbReference type="EMBL" id="MQS17403.1"/>
    </source>
</evidence>
<evidence type="ECO:0000256" key="2">
    <source>
        <dbReference type="ARBA" id="ARBA00005752"/>
    </source>
</evidence>
<dbReference type="NCBIfam" id="NF033561">
    <property type="entry name" value="macrolact_Ik_Al"/>
    <property type="match status" value="1"/>
</dbReference>
<evidence type="ECO:0000256" key="5">
    <source>
        <dbReference type="ARBA" id="ARBA00048741"/>
    </source>
</evidence>
<accession>A0A6N7L5S9</accession>
<dbReference type="PANTHER" id="PTHR43284">
    <property type="entry name" value="ASPARAGINE SYNTHETASE (GLUTAMINE-HYDROLYZING)"/>
    <property type="match status" value="1"/>
</dbReference>
<dbReference type="PIRSF" id="PIRSF001589">
    <property type="entry name" value="Asn_synthetase_glu-h"/>
    <property type="match status" value="1"/>
</dbReference>
<evidence type="ECO:0000256" key="3">
    <source>
        <dbReference type="ARBA" id="ARBA00012737"/>
    </source>
</evidence>
<comment type="caution">
    <text evidence="7">The sequence shown here is derived from an EMBL/GenBank/DDBJ whole genome shotgun (WGS) entry which is preliminary data.</text>
</comment>
<keyword evidence="4" id="KW-0061">Asparagine biosynthesis</keyword>
<evidence type="ECO:0000259" key="6">
    <source>
        <dbReference type="Pfam" id="PF00733"/>
    </source>
</evidence>
<gene>
    <name evidence="7" type="ORF">F7Q99_35785</name>
</gene>
<dbReference type="GO" id="GO:0004066">
    <property type="term" value="F:asparagine synthase (glutamine-hydrolyzing) activity"/>
    <property type="evidence" value="ECO:0007669"/>
    <property type="project" value="UniProtKB-EC"/>
</dbReference>
<dbReference type="InterPro" id="IPR029055">
    <property type="entry name" value="Ntn_hydrolases_N"/>
</dbReference>
<protein>
    <recommendedName>
        <fullName evidence="3">asparagine synthase (glutamine-hydrolyzing)</fullName>
        <ecNumber evidence="3">6.3.5.4</ecNumber>
    </recommendedName>
</protein>
<feature type="domain" description="Asparagine synthetase" evidence="6">
    <location>
        <begin position="190"/>
        <end position="582"/>
    </location>
</feature>